<accession>A0A1H8IKW4</accession>
<feature type="domain" description="CAAX prenyl protease 2/Lysostaphin resistance protein A-like" evidence="2">
    <location>
        <begin position="94"/>
        <end position="192"/>
    </location>
</feature>
<evidence type="ECO:0000313" key="3">
    <source>
        <dbReference type="EMBL" id="SEN68785.1"/>
    </source>
</evidence>
<dbReference type="InterPro" id="IPR003675">
    <property type="entry name" value="Rce1/LyrA-like_dom"/>
</dbReference>
<feature type="transmembrane region" description="Helical" evidence="1">
    <location>
        <begin position="154"/>
        <end position="172"/>
    </location>
</feature>
<dbReference type="GO" id="GO:0080120">
    <property type="term" value="P:CAAX-box protein maturation"/>
    <property type="evidence" value="ECO:0007669"/>
    <property type="project" value="UniProtKB-ARBA"/>
</dbReference>
<sequence length="205" mass="23629">MAIVDMVISPNYWIKSILKLSIFIGIPLLLNLRFNYIPFKKVFFFQRHQLRIPMLLAVGVYVVIVTTYLFIGELFDFSNVTRALETDVGVTKANFIFVAIYISLINALVEEFFFRGIAFISLKNESQRHIAYSFSSIAFSLYHVGIMYNWFEVSFFLLLMFALICAGLLFNWLNDHFNSLYPSWLVHACANLAINTIGLLLFSST</sequence>
<feature type="transmembrane region" description="Helical" evidence="1">
    <location>
        <begin position="12"/>
        <end position="32"/>
    </location>
</feature>
<keyword evidence="1" id="KW-0812">Transmembrane</keyword>
<evidence type="ECO:0000256" key="1">
    <source>
        <dbReference type="SAM" id="Phobius"/>
    </source>
</evidence>
<feature type="transmembrane region" description="Helical" evidence="1">
    <location>
        <begin position="184"/>
        <end position="202"/>
    </location>
</feature>
<keyword evidence="1" id="KW-1133">Transmembrane helix</keyword>
<feature type="transmembrane region" description="Helical" evidence="1">
    <location>
        <begin position="52"/>
        <end position="71"/>
    </location>
</feature>
<keyword evidence="3" id="KW-0645">Protease</keyword>
<evidence type="ECO:0000259" key="2">
    <source>
        <dbReference type="Pfam" id="PF02517"/>
    </source>
</evidence>
<protein>
    <submittedName>
        <fullName evidence="3">CAAX protease self-immunity</fullName>
    </submittedName>
</protein>
<gene>
    <name evidence="3" type="ORF">SAMN04488134_101640</name>
</gene>
<dbReference type="PANTHER" id="PTHR36435:SF1">
    <property type="entry name" value="CAAX AMINO TERMINAL PROTEASE FAMILY PROTEIN"/>
    <property type="match status" value="1"/>
</dbReference>
<dbReference type="Proteomes" id="UP000199300">
    <property type="component" value="Unassembled WGS sequence"/>
</dbReference>
<reference evidence="3 4" key="1">
    <citation type="submission" date="2016-10" db="EMBL/GenBank/DDBJ databases">
        <authorList>
            <person name="de Groot N.N."/>
        </authorList>
    </citation>
    <scope>NUCLEOTIDE SEQUENCE [LARGE SCALE GENOMIC DNA]</scope>
    <source>
        <strain evidence="3 4">CGMCC 1.10434</strain>
    </source>
</reference>
<dbReference type="GO" id="GO:0004175">
    <property type="term" value="F:endopeptidase activity"/>
    <property type="evidence" value="ECO:0007669"/>
    <property type="project" value="UniProtKB-ARBA"/>
</dbReference>
<proteinExistence type="predicted"/>
<dbReference type="AlphaFoldDB" id="A0A1H8IKW4"/>
<dbReference type="InterPro" id="IPR052710">
    <property type="entry name" value="CAAX_protease"/>
</dbReference>
<dbReference type="PANTHER" id="PTHR36435">
    <property type="entry name" value="SLR1288 PROTEIN"/>
    <property type="match status" value="1"/>
</dbReference>
<feature type="transmembrane region" description="Helical" evidence="1">
    <location>
        <begin position="130"/>
        <end position="148"/>
    </location>
</feature>
<dbReference type="EMBL" id="FODJ01000001">
    <property type="protein sequence ID" value="SEN68785.1"/>
    <property type="molecule type" value="Genomic_DNA"/>
</dbReference>
<organism evidence="3 4">
    <name type="scientific">Amphibacillus marinus</name>
    <dbReference type="NCBI Taxonomy" id="872970"/>
    <lineage>
        <taxon>Bacteria</taxon>
        <taxon>Bacillati</taxon>
        <taxon>Bacillota</taxon>
        <taxon>Bacilli</taxon>
        <taxon>Bacillales</taxon>
        <taxon>Bacillaceae</taxon>
        <taxon>Amphibacillus</taxon>
    </lineage>
</organism>
<feature type="transmembrane region" description="Helical" evidence="1">
    <location>
        <begin position="91"/>
        <end position="109"/>
    </location>
</feature>
<evidence type="ECO:0000313" key="4">
    <source>
        <dbReference type="Proteomes" id="UP000199300"/>
    </source>
</evidence>
<dbReference type="STRING" id="872970.SAMN04488134_101640"/>
<keyword evidence="3" id="KW-0378">Hydrolase</keyword>
<dbReference type="Pfam" id="PF02517">
    <property type="entry name" value="Rce1-like"/>
    <property type="match status" value="1"/>
</dbReference>
<keyword evidence="1" id="KW-0472">Membrane</keyword>
<keyword evidence="4" id="KW-1185">Reference proteome</keyword>
<dbReference type="GO" id="GO:0006508">
    <property type="term" value="P:proteolysis"/>
    <property type="evidence" value="ECO:0007669"/>
    <property type="project" value="UniProtKB-KW"/>
</dbReference>
<name>A0A1H8IKW4_9BACI</name>